<dbReference type="EMBL" id="QYYA01000002">
    <property type="protein sequence ID" value="RJG18354.1"/>
    <property type="molecule type" value="Genomic_DNA"/>
</dbReference>
<evidence type="ECO:0000256" key="2">
    <source>
        <dbReference type="ARBA" id="ARBA00010333"/>
    </source>
</evidence>
<organism evidence="6 7">
    <name type="scientific">Alcanivorax profundi</name>
    <dbReference type="NCBI Taxonomy" id="2338368"/>
    <lineage>
        <taxon>Bacteria</taxon>
        <taxon>Pseudomonadati</taxon>
        <taxon>Pseudomonadota</taxon>
        <taxon>Gammaproteobacteria</taxon>
        <taxon>Oceanospirillales</taxon>
        <taxon>Alcanivoracaceae</taxon>
        <taxon>Alcanivorax</taxon>
    </lineage>
</organism>
<name>A0A418XZ95_9GAMM</name>
<dbReference type="InterPro" id="IPR001638">
    <property type="entry name" value="Solute-binding_3/MltF_N"/>
</dbReference>
<comment type="subcellular location">
    <subcellularLocation>
        <location evidence="1">Cell envelope</location>
    </subcellularLocation>
</comment>
<dbReference type="PROSITE" id="PS51257">
    <property type="entry name" value="PROKAR_LIPOPROTEIN"/>
    <property type="match status" value="1"/>
</dbReference>
<protein>
    <submittedName>
        <fullName evidence="6">Amino acid ABC transporter substrate-binding protein</fullName>
    </submittedName>
</protein>
<evidence type="ECO:0000256" key="1">
    <source>
        <dbReference type="ARBA" id="ARBA00004196"/>
    </source>
</evidence>
<gene>
    <name evidence="6" type="ORF">D4A39_07735</name>
</gene>
<dbReference type="Gene3D" id="3.40.190.10">
    <property type="entry name" value="Periplasmic binding protein-like II"/>
    <property type="match status" value="2"/>
</dbReference>
<dbReference type="AlphaFoldDB" id="A0A418XZ95"/>
<accession>A0A418XZ95</accession>
<dbReference type="PANTHER" id="PTHR35936">
    <property type="entry name" value="MEMBRANE-BOUND LYTIC MUREIN TRANSGLYCOSYLASE F"/>
    <property type="match status" value="1"/>
</dbReference>
<dbReference type="OrthoDB" id="368476at2"/>
<dbReference type="RefSeq" id="WP_022985769.1">
    <property type="nucleotide sequence ID" value="NZ_CAXGPP010000077.1"/>
</dbReference>
<reference evidence="6 7" key="1">
    <citation type="submission" date="2018-09" db="EMBL/GenBank/DDBJ databases">
        <title>Alcanivorax profundi sp. nov., isolated from 1000 m-depth seawater of the Mariana Trench.</title>
        <authorList>
            <person name="Liu J."/>
        </authorList>
    </citation>
    <scope>NUCLEOTIDE SEQUENCE [LARGE SCALE GENOMIC DNA]</scope>
    <source>
        <strain evidence="6 7">MTEO17</strain>
    </source>
</reference>
<comment type="similarity">
    <text evidence="2 4">Belongs to the bacterial solute-binding protein 3 family.</text>
</comment>
<dbReference type="GO" id="GO:0030313">
    <property type="term" value="C:cell envelope"/>
    <property type="evidence" value="ECO:0007669"/>
    <property type="project" value="UniProtKB-SubCell"/>
</dbReference>
<dbReference type="InterPro" id="IPR018313">
    <property type="entry name" value="SBP_3_CS"/>
</dbReference>
<evidence type="ECO:0000259" key="5">
    <source>
        <dbReference type="SMART" id="SM00062"/>
    </source>
</evidence>
<dbReference type="PANTHER" id="PTHR35936:SF17">
    <property type="entry name" value="ARGININE-BINDING EXTRACELLULAR PROTEIN ARTP"/>
    <property type="match status" value="1"/>
</dbReference>
<keyword evidence="3" id="KW-0732">Signal</keyword>
<dbReference type="SMART" id="SM00062">
    <property type="entry name" value="PBPb"/>
    <property type="match status" value="1"/>
</dbReference>
<dbReference type="Pfam" id="PF00497">
    <property type="entry name" value="SBP_bac_3"/>
    <property type="match status" value="1"/>
</dbReference>
<feature type="domain" description="Solute-binding protein family 3/N-terminal" evidence="5">
    <location>
        <begin position="28"/>
        <end position="250"/>
    </location>
</feature>
<evidence type="ECO:0000313" key="6">
    <source>
        <dbReference type="EMBL" id="RJG18354.1"/>
    </source>
</evidence>
<dbReference type="Proteomes" id="UP000283734">
    <property type="component" value="Unassembled WGS sequence"/>
</dbReference>
<dbReference type="CDD" id="cd13530">
    <property type="entry name" value="PBP2_peptides_like"/>
    <property type="match status" value="1"/>
</dbReference>
<comment type="caution">
    <text evidence="6">The sequence shown here is derived from an EMBL/GenBank/DDBJ whole genome shotgun (WGS) entry which is preliminary data.</text>
</comment>
<dbReference type="PROSITE" id="PS01039">
    <property type="entry name" value="SBP_BACTERIAL_3"/>
    <property type="match status" value="1"/>
</dbReference>
<evidence type="ECO:0000313" key="7">
    <source>
        <dbReference type="Proteomes" id="UP000283734"/>
    </source>
</evidence>
<proteinExistence type="inferred from homology"/>
<sequence>MGILRRLWLVVWVVLAGCASTHETPGNPLRVGVMADYPPIVFYQEGELAGLEVDFAHQLGDALGRPVQFMEYDFSGLFDALDRGDIDLIMSGISITEERQRDYLFSLPYTYIGQMAVVRLEDAAKLAAPGVLLRGGFRIGFKNGTTGEALVNARSVNGVGFDSNDEAMMALLNGGVDAYVHDAPTVWNLANRREYQGTLLGLYKPLTEEPLAWVLRQDNVQLKKEVDDVLTLWMNNGELMRLKHKWMPVKILAGE</sequence>
<evidence type="ECO:0000256" key="3">
    <source>
        <dbReference type="ARBA" id="ARBA00022729"/>
    </source>
</evidence>
<keyword evidence="7" id="KW-1185">Reference proteome</keyword>
<dbReference type="SUPFAM" id="SSF53850">
    <property type="entry name" value="Periplasmic binding protein-like II"/>
    <property type="match status" value="1"/>
</dbReference>
<evidence type="ECO:0000256" key="4">
    <source>
        <dbReference type="RuleBase" id="RU003744"/>
    </source>
</evidence>